<dbReference type="InParanoid" id="D2HCW3"/>
<feature type="region of interest" description="Disordered" evidence="2">
    <location>
        <begin position="1"/>
        <end position="28"/>
    </location>
</feature>
<proteinExistence type="inferred from homology"/>
<protein>
    <submittedName>
        <fullName evidence="3">Uncharacterized protein</fullName>
    </submittedName>
</protein>
<name>D2HCW3_AILME</name>
<feature type="region of interest" description="Disordered" evidence="2">
    <location>
        <begin position="40"/>
        <end position="60"/>
    </location>
</feature>
<feature type="non-terminal residue" evidence="3">
    <location>
        <position position="84"/>
    </location>
</feature>
<reference evidence="3" key="1">
    <citation type="journal article" date="2010" name="Nature">
        <title>The sequence and de novo assembly of the giant panda genome.</title>
        <authorList>
            <person name="Li R."/>
            <person name="Fan W."/>
            <person name="Tian G."/>
            <person name="Zhu H."/>
            <person name="He L."/>
            <person name="Cai J."/>
            <person name="Huang Q."/>
            <person name="Cai Q."/>
            <person name="Li B."/>
            <person name="Bai Y."/>
            <person name="Zhang Z."/>
            <person name="Zhang Y."/>
            <person name="Wang W."/>
            <person name="Li J."/>
            <person name="Wei F."/>
            <person name="Li H."/>
            <person name="Jian M."/>
            <person name="Li J."/>
            <person name="Zhang Z."/>
            <person name="Nielsen R."/>
            <person name="Li D."/>
            <person name="Gu W."/>
            <person name="Yang Z."/>
            <person name="Xuan Z."/>
            <person name="Ryder O.A."/>
            <person name="Leung F.C."/>
            <person name="Zhou Y."/>
            <person name="Cao J."/>
            <person name="Sun X."/>
            <person name="Fu Y."/>
            <person name="Fang X."/>
            <person name="Guo X."/>
            <person name="Wang B."/>
            <person name="Hou R."/>
            <person name="Shen F."/>
            <person name="Mu B."/>
            <person name="Ni P."/>
            <person name="Lin R."/>
            <person name="Qian W."/>
            <person name="Wang G."/>
            <person name="Yu C."/>
            <person name="Nie W."/>
            <person name="Wang J."/>
            <person name="Wu Z."/>
            <person name="Liang H."/>
            <person name="Min J."/>
            <person name="Wu Q."/>
            <person name="Cheng S."/>
            <person name="Ruan J."/>
            <person name="Wang M."/>
            <person name="Shi Z."/>
            <person name="Wen M."/>
            <person name="Liu B."/>
            <person name="Ren X."/>
            <person name="Zheng H."/>
            <person name="Dong D."/>
            <person name="Cook K."/>
            <person name="Shan G."/>
            <person name="Zhang H."/>
            <person name="Kosiol C."/>
            <person name="Xie X."/>
            <person name="Lu Z."/>
            <person name="Zheng H."/>
            <person name="Li Y."/>
            <person name="Steiner C.C."/>
            <person name="Lam T.T."/>
            <person name="Lin S."/>
            <person name="Zhang Q."/>
            <person name="Li G."/>
            <person name="Tian J."/>
            <person name="Gong T."/>
            <person name="Liu H."/>
            <person name="Zhang D."/>
            <person name="Fang L."/>
            <person name="Ye C."/>
            <person name="Zhang J."/>
            <person name="Hu W."/>
            <person name="Xu A."/>
            <person name="Ren Y."/>
            <person name="Zhang G."/>
            <person name="Bruford M.W."/>
            <person name="Li Q."/>
            <person name="Ma L."/>
            <person name="Guo Y."/>
            <person name="An N."/>
            <person name="Hu Y."/>
            <person name="Zheng Y."/>
            <person name="Shi Y."/>
            <person name="Li Z."/>
            <person name="Liu Q."/>
            <person name="Chen Y."/>
            <person name="Zhao J."/>
            <person name="Qu N."/>
            <person name="Zhao S."/>
            <person name="Tian F."/>
            <person name="Wang X."/>
            <person name="Wang H."/>
            <person name="Xu L."/>
            <person name="Liu X."/>
            <person name="Vinar T."/>
            <person name="Wang Y."/>
            <person name="Lam T.W."/>
            <person name="Yiu S.M."/>
            <person name="Liu S."/>
            <person name="Zhang H."/>
            <person name="Li D."/>
            <person name="Huang Y."/>
            <person name="Wang X."/>
            <person name="Yang G."/>
            <person name="Jiang Z."/>
            <person name="Wang J."/>
            <person name="Qin N."/>
            <person name="Li L."/>
            <person name="Li J."/>
            <person name="Bolund L."/>
            <person name="Kristiansen K."/>
            <person name="Wong G.K."/>
            <person name="Olson M."/>
            <person name="Zhang X."/>
            <person name="Li S."/>
            <person name="Yang H."/>
            <person name="Wang J."/>
            <person name="Wang J."/>
        </authorList>
    </citation>
    <scope>NUCLEOTIDE SEQUENCE [LARGE SCALE GENOMIC DNA]</scope>
</reference>
<dbReference type="Pfam" id="PF15060">
    <property type="entry name" value="PPDFL"/>
    <property type="match status" value="1"/>
</dbReference>
<evidence type="ECO:0000313" key="3">
    <source>
        <dbReference type="EMBL" id="EFB29828.1"/>
    </source>
</evidence>
<dbReference type="GO" id="GO:0030154">
    <property type="term" value="P:cell differentiation"/>
    <property type="evidence" value="ECO:0007669"/>
    <property type="project" value="InterPro"/>
</dbReference>
<evidence type="ECO:0000256" key="1">
    <source>
        <dbReference type="ARBA" id="ARBA00006609"/>
    </source>
</evidence>
<gene>
    <name evidence="3" type="ORF">PANDA_008464</name>
</gene>
<feature type="non-terminal residue" evidence="3">
    <location>
        <position position="1"/>
    </location>
</feature>
<sequence length="84" mass="8848">NRSCASADDPGEAISHHAGLPRAHPGRWGTGIFCRKSTLPSRTTVLESPERGESPQASGNRLICDLALEAMRKQPGGQPGKANS</sequence>
<dbReference type="PANTHER" id="PTHR14572">
    <property type="entry name" value="PANCREATIC PROGENITOR CELL DIFFERENTIATION AND PROLIFERATION FACTOR"/>
    <property type="match status" value="1"/>
</dbReference>
<evidence type="ECO:0000256" key="2">
    <source>
        <dbReference type="SAM" id="MobiDB-lite"/>
    </source>
</evidence>
<dbReference type="InterPro" id="IPR026754">
    <property type="entry name" value="PPDPF"/>
</dbReference>
<organism evidence="3">
    <name type="scientific">Ailuropoda melanoleuca</name>
    <name type="common">Giant panda</name>
    <dbReference type="NCBI Taxonomy" id="9646"/>
    <lineage>
        <taxon>Eukaryota</taxon>
        <taxon>Metazoa</taxon>
        <taxon>Chordata</taxon>
        <taxon>Craniata</taxon>
        <taxon>Vertebrata</taxon>
        <taxon>Euteleostomi</taxon>
        <taxon>Mammalia</taxon>
        <taxon>Eutheria</taxon>
        <taxon>Laurasiatheria</taxon>
        <taxon>Carnivora</taxon>
        <taxon>Caniformia</taxon>
        <taxon>Ursidae</taxon>
        <taxon>Ailuropoda</taxon>
    </lineage>
</organism>
<comment type="similarity">
    <text evidence="1">Belongs to the PPDPF family.</text>
</comment>
<dbReference type="EMBL" id="GL192699">
    <property type="protein sequence ID" value="EFB29828.1"/>
    <property type="molecule type" value="Genomic_DNA"/>
</dbReference>
<accession>D2HCW3</accession>
<dbReference type="AlphaFoldDB" id="D2HCW3"/>